<evidence type="ECO:0000259" key="2">
    <source>
        <dbReference type="Pfam" id="PF26576"/>
    </source>
</evidence>
<dbReference type="InterPro" id="IPR016181">
    <property type="entry name" value="Acyl_CoA_acyltransferase"/>
</dbReference>
<dbReference type="AlphaFoldDB" id="A0A2I0BGY4"/>
<dbReference type="STRING" id="1088818.A0A2I0BGY4"/>
<dbReference type="GO" id="GO:0009507">
    <property type="term" value="C:chloroplast"/>
    <property type="evidence" value="ECO:0007669"/>
    <property type="project" value="TreeGrafter"/>
</dbReference>
<evidence type="ECO:0000256" key="1">
    <source>
        <dbReference type="SAM" id="MobiDB-lite"/>
    </source>
</evidence>
<feature type="domain" description="IBH1-like N-terminal" evidence="2">
    <location>
        <begin position="280"/>
        <end position="343"/>
    </location>
</feature>
<feature type="compositionally biased region" description="Low complexity" evidence="1">
    <location>
        <begin position="38"/>
        <end position="51"/>
    </location>
</feature>
<dbReference type="GO" id="GO:0006355">
    <property type="term" value="P:regulation of DNA-templated transcription"/>
    <property type="evidence" value="ECO:0007669"/>
    <property type="project" value="InterPro"/>
</dbReference>
<dbReference type="CDD" id="cd11444">
    <property type="entry name" value="bHLH_AtIBH1_like"/>
    <property type="match status" value="1"/>
</dbReference>
<dbReference type="InterPro" id="IPR044549">
    <property type="entry name" value="bHLH_AtIBH1-like"/>
</dbReference>
<dbReference type="Proteomes" id="UP000236161">
    <property type="component" value="Unassembled WGS sequence"/>
</dbReference>
<protein>
    <recommendedName>
        <fullName evidence="2">IBH1-like N-terminal domain-containing protein</fullName>
    </recommendedName>
</protein>
<dbReference type="EMBL" id="KZ451883">
    <property type="protein sequence ID" value="PKA67051.1"/>
    <property type="molecule type" value="Genomic_DNA"/>
</dbReference>
<dbReference type="PANTHER" id="PTHR47876">
    <property type="entry name" value="OS08G0260000 PROTEIN"/>
    <property type="match status" value="1"/>
</dbReference>
<dbReference type="Pfam" id="PF26576">
    <property type="entry name" value="IBH1_N"/>
    <property type="match status" value="1"/>
</dbReference>
<sequence length="444" mass="49829">MERTAESSILPVEAEKRMVSARLPSVSLPFPSVTRRGSASPNPNPNHSFSPYRRLSTSAAEVFSHHLSSSGISPLRRAASNLCERDPIRVDGSVMFVKECVSDEELRAAVDLRIRTFYEFNNSCGVGDCFGTTLYFNFYGLMTMFCICTDYKRLLTEREYEALKERITGKRLGFRRVACINATLPLSTSLKSAWELCSLCKFSDDGKDRVVVGTLDVNQCLRLADELTGKKPEGIGADHRRAYISNVCVAKELQRKGLGLALITQSKFVALQWAAMQEASNSFRHNFLRHLLLGFHLISRASRRSTSLRERKKAIKLSADAAMAMARGGCSNWSRALMSDRHQFCSPRACRRISKRSSSTCRLSKTKMLMIRKKKMHPPSSVFVARRMVKKKTQMLRRIIPGGESLKGCSLLSEAVDYVVHLQAQVNLMHQIARAMGKSSNDHM</sequence>
<dbReference type="InterPro" id="IPR059002">
    <property type="entry name" value="IBH1_N"/>
</dbReference>
<feature type="region of interest" description="Disordered" evidence="1">
    <location>
        <begin position="32"/>
        <end position="51"/>
    </location>
</feature>
<name>A0A2I0BGY4_9ASPA</name>
<dbReference type="PANTHER" id="PTHR47876:SF2">
    <property type="entry name" value="GCN5-RELATED N-ACETYLTRANSFERASE 7, CHLOROPLASTIC"/>
    <property type="match status" value="1"/>
</dbReference>
<evidence type="ECO:0000313" key="4">
    <source>
        <dbReference type="Proteomes" id="UP000236161"/>
    </source>
</evidence>
<dbReference type="SUPFAM" id="SSF55729">
    <property type="entry name" value="Acyl-CoA N-acyltransferases (Nat)"/>
    <property type="match status" value="1"/>
</dbReference>
<dbReference type="CDD" id="cd04301">
    <property type="entry name" value="NAT_SF"/>
    <property type="match status" value="1"/>
</dbReference>
<keyword evidence="4" id="KW-1185">Reference proteome</keyword>
<organism evidence="3 4">
    <name type="scientific">Apostasia shenzhenica</name>
    <dbReference type="NCBI Taxonomy" id="1088818"/>
    <lineage>
        <taxon>Eukaryota</taxon>
        <taxon>Viridiplantae</taxon>
        <taxon>Streptophyta</taxon>
        <taxon>Embryophyta</taxon>
        <taxon>Tracheophyta</taxon>
        <taxon>Spermatophyta</taxon>
        <taxon>Magnoliopsida</taxon>
        <taxon>Liliopsida</taxon>
        <taxon>Asparagales</taxon>
        <taxon>Orchidaceae</taxon>
        <taxon>Apostasioideae</taxon>
        <taxon>Apostasia</taxon>
    </lineage>
</organism>
<accession>A0A2I0BGY4</accession>
<reference evidence="3 4" key="1">
    <citation type="journal article" date="2017" name="Nature">
        <title>The Apostasia genome and the evolution of orchids.</title>
        <authorList>
            <person name="Zhang G.Q."/>
            <person name="Liu K.W."/>
            <person name="Li Z."/>
            <person name="Lohaus R."/>
            <person name="Hsiao Y.Y."/>
            <person name="Niu S.C."/>
            <person name="Wang J.Y."/>
            <person name="Lin Y.C."/>
            <person name="Xu Q."/>
            <person name="Chen L.J."/>
            <person name="Yoshida K."/>
            <person name="Fujiwara S."/>
            <person name="Wang Z.W."/>
            <person name="Zhang Y.Q."/>
            <person name="Mitsuda N."/>
            <person name="Wang M."/>
            <person name="Liu G.H."/>
            <person name="Pecoraro L."/>
            <person name="Huang H.X."/>
            <person name="Xiao X.J."/>
            <person name="Lin M."/>
            <person name="Wu X.Y."/>
            <person name="Wu W.L."/>
            <person name="Chen Y.Y."/>
            <person name="Chang S.B."/>
            <person name="Sakamoto S."/>
            <person name="Ohme-Takagi M."/>
            <person name="Yagi M."/>
            <person name="Zeng S.J."/>
            <person name="Shen C.Y."/>
            <person name="Yeh C.M."/>
            <person name="Luo Y.B."/>
            <person name="Tsai W.C."/>
            <person name="Van de Peer Y."/>
            <person name="Liu Z.J."/>
        </authorList>
    </citation>
    <scope>NUCLEOTIDE SEQUENCE [LARGE SCALE GENOMIC DNA]</scope>
    <source>
        <strain evidence="4">cv. Shenzhen</strain>
        <tissue evidence="3">Stem</tissue>
    </source>
</reference>
<proteinExistence type="predicted"/>
<gene>
    <name evidence="3" type="ORF">AXF42_Ash004542</name>
</gene>
<evidence type="ECO:0000313" key="3">
    <source>
        <dbReference type="EMBL" id="PKA67051.1"/>
    </source>
</evidence>
<dbReference type="OrthoDB" id="41532at2759"/>